<dbReference type="EMBL" id="JAHYIQ010000016">
    <property type="protein sequence ID" value="KAK1125403.1"/>
    <property type="molecule type" value="Genomic_DNA"/>
</dbReference>
<organism evidence="1 2">
    <name type="scientific">Melipona bicolor</name>
    <dbReference type="NCBI Taxonomy" id="60889"/>
    <lineage>
        <taxon>Eukaryota</taxon>
        <taxon>Metazoa</taxon>
        <taxon>Ecdysozoa</taxon>
        <taxon>Arthropoda</taxon>
        <taxon>Hexapoda</taxon>
        <taxon>Insecta</taxon>
        <taxon>Pterygota</taxon>
        <taxon>Neoptera</taxon>
        <taxon>Endopterygota</taxon>
        <taxon>Hymenoptera</taxon>
        <taxon>Apocrita</taxon>
        <taxon>Aculeata</taxon>
        <taxon>Apoidea</taxon>
        <taxon>Anthophila</taxon>
        <taxon>Apidae</taxon>
        <taxon>Melipona</taxon>
    </lineage>
</organism>
<gene>
    <name evidence="1" type="ORF">K0M31_005771</name>
</gene>
<evidence type="ECO:0000313" key="2">
    <source>
        <dbReference type="Proteomes" id="UP001177670"/>
    </source>
</evidence>
<reference evidence="1" key="1">
    <citation type="submission" date="2021-10" db="EMBL/GenBank/DDBJ databases">
        <title>Melipona bicolor Genome sequencing and assembly.</title>
        <authorList>
            <person name="Araujo N.S."/>
            <person name="Arias M.C."/>
        </authorList>
    </citation>
    <scope>NUCLEOTIDE SEQUENCE</scope>
    <source>
        <strain evidence="1">USP_2M_L1-L4_2017</strain>
        <tissue evidence="1">Whole body</tissue>
    </source>
</reference>
<evidence type="ECO:0000313" key="1">
    <source>
        <dbReference type="EMBL" id="KAK1125403.1"/>
    </source>
</evidence>
<keyword evidence="2" id="KW-1185">Reference proteome</keyword>
<accession>A0AA40FU91</accession>
<proteinExistence type="predicted"/>
<dbReference type="AlphaFoldDB" id="A0AA40FU91"/>
<protein>
    <submittedName>
        <fullName evidence="1">Uncharacterized protein</fullName>
    </submittedName>
</protein>
<sequence length="99" mass="11710">MKDWEEQTIRIYHLPTSTFPIKHRNMLRRNQFRIHVAKNGDAILAYGIHCVLSIDVIEGSKWVREIIRLCHGNPEEQQEIRYNISLPRDLVDEAINLTM</sequence>
<dbReference type="Proteomes" id="UP001177670">
    <property type="component" value="Unassembled WGS sequence"/>
</dbReference>
<comment type="caution">
    <text evidence="1">The sequence shown here is derived from an EMBL/GenBank/DDBJ whole genome shotgun (WGS) entry which is preliminary data.</text>
</comment>
<name>A0AA40FU91_9HYME</name>